<dbReference type="RefSeq" id="WP_258330934.1">
    <property type="nucleotide sequence ID" value="NZ_JAPTGG010000004.1"/>
</dbReference>
<evidence type="ECO:0000313" key="5">
    <source>
        <dbReference type="Proteomes" id="UP001069090"/>
    </source>
</evidence>
<evidence type="ECO:0000256" key="1">
    <source>
        <dbReference type="SAM" id="Phobius"/>
    </source>
</evidence>
<dbReference type="Pfam" id="PF04536">
    <property type="entry name" value="TPM_phosphatase"/>
    <property type="match status" value="1"/>
</dbReference>
<keyword evidence="1" id="KW-1133">Transmembrane helix</keyword>
<dbReference type="Gene3D" id="3.10.310.50">
    <property type="match status" value="1"/>
</dbReference>
<dbReference type="Proteomes" id="UP001069090">
    <property type="component" value="Unassembled WGS sequence"/>
</dbReference>
<evidence type="ECO:0000259" key="3">
    <source>
        <dbReference type="Pfam" id="PF04536"/>
    </source>
</evidence>
<protein>
    <submittedName>
        <fullName evidence="4">TPM domain-containing protein</fullName>
    </submittedName>
</protein>
<dbReference type="PANTHER" id="PTHR30373">
    <property type="entry name" value="UPF0603 PROTEIN YGCG"/>
    <property type="match status" value="1"/>
</dbReference>
<gene>
    <name evidence="4" type="ORF">O0V09_06185</name>
</gene>
<proteinExistence type="predicted"/>
<keyword evidence="2" id="KW-0732">Signal</keyword>
<dbReference type="EMBL" id="JAPTGG010000004">
    <property type="protein sequence ID" value="MCZ0864780.1"/>
    <property type="molecule type" value="Genomic_DNA"/>
</dbReference>
<comment type="caution">
    <text evidence="4">The sequence shown here is derived from an EMBL/GenBank/DDBJ whole genome shotgun (WGS) entry which is preliminary data.</text>
</comment>
<feature type="chain" id="PRO_5039902483" evidence="2">
    <location>
        <begin position="26"/>
        <end position="247"/>
    </location>
</feature>
<dbReference type="AlphaFoldDB" id="A0A9J6RK47"/>
<accession>A0A9J6RK47</accession>
<dbReference type="InterPro" id="IPR007621">
    <property type="entry name" value="TPM_dom"/>
</dbReference>
<feature type="domain" description="TPM" evidence="3">
    <location>
        <begin position="36"/>
        <end position="159"/>
    </location>
</feature>
<keyword evidence="1" id="KW-0472">Membrane</keyword>
<name>A0A9J6RK47_9GAMM</name>
<reference evidence="4 5" key="1">
    <citation type="submission" date="2022-12" db="EMBL/GenBank/DDBJ databases">
        <title>Dasania phycosphaerae sp. nov., isolated from particulate material of the south coast of Korea.</title>
        <authorList>
            <person name="Jiang Y."/>
        </authorList>
    </citation>
    <scope>NUCLEOTIDE SEQUENCE [LARGE SCALE GENOMIC DNA]</scope>
    <source>
        <strain evidence="4 5">GY-19</strain>
    </source>
</reference>
<dbReference type="PANTHER" id="PTHR30373:SF2">
    <property type="entry name" value="UPF0603 PROTEIN YGCG"/>
    <property type="match status" value="1"/>
</dbReference>
<keyword evidence="5" id="KW-1185">Reference proteome</keyword>
<sequence length="247" mass="25986">MWIYKSIKYLALISLAQLISTLALAEISYPKLTGRVVDNAELLSPDDEQRLTSLLTAHENADGNQVVVVTLPNLQGYDIESFGYQLARHWGIGQKDKNNGVLLIVAQQERKIRIEVGYGLEGQLTDAISSNIIYSIIRPAFKTGDFPGGIQAGAQAIIEALGGKYVMNKRAGSGKKSDKLWMLIFLLIIAGPMLGMMRPTGMSSSRYGSHYGSGGFGGGYRGGGGFGGGGFSGGGGGFGGGGASGGW</sequence>
<evidence type="ECO:0000256" key="2">
    <source>
        <dbReference type="SAM" id="SignalP"/>
    </source>
</evidence>
<feature type="transmembrane region" description="Helical" evidence="1">
    <location>
        <begin position="180"/>
        <end position="197"/>
    </location>
</feature>
<keyword evidence="1" id="KW-0812">Transmembrane</keyword>
<evidence type="ECO:0000313" key="4">
    <source>
        <dbReference type="EMBL" id="MCZ0864780.1"/>
    </source>
</evidence>
<organism evidence="4 5">
    <name type="scientific">Dasania phycosphaerae</name>
    <dbReference type="NCBI Taxonomy" id="2950436"/>
    <lineage>
        <taxon>Bacteria</taxon>
        <taxon>Pseudomonadati</taxon>
        <taxon>Pseudomonadota</taxon>
        <taxon>Gammaproteobacteria</taxon>
        <taxon>Cellvibrionales</taxon>
        <taxon>Spongiibacteraceae</taxon>
        <taxon>Dasania</taxon>
    </lineage>
</organism>
<feature type="signal peptide" evidence="2">
    <location>
        <begin position="1"/>
        <end position="25"/>
    </location>
</feature>